<evidence type="ECO:0000256" key="1">
    <source>
        <dbReference type="ARBA" id="ARBA00022679"/>
    </source>
</evidence>
<dbReference type="eggNOG" id="COG0456">
    <property type="taxonomic scope" value="Bacteria"/>
</dbReference>
<dbReference type="SUPFAM" id="SSF55729">
    <property type="entry name" value="Acyl-CoA N-acyltransferases (Nat)"/>
    <property type="match status" value="1"/>
</dbReference>
<evidence type="ECO:0000313" key="5">
    <source>
        <dbReference type="Proteomes" id="UP000009223"/>
    </source>
</evidence>
<dbReference type="InterPro" id="IPR000182">
    <property type="entry name" value="GNAT_dom"/>
</dbReference>
<feature type="domain" description="N-acetyltransferase" evidence="3">
    <location>
        <begin position="1"/>
        <end position="143"/>
    </location>
</feature>
<dbReference type="OrthoDB" id="1821130at2"/>
<dbReference type="AlphaFoldDB" id="F5YLW5"/>
<dbReference type="STRING" id="545694.TREPR_1830"/>
<evidence type="ECO:0000256" key="2">
    <source>
        <dbReference type="ARBA" id="ARBA00023315"/>
    </source>
</evidence>
<dbReference type="GO" id="GO:0016747">
    <property type="term" value="F:acyltransferase activity, transferring groups other than amino-acyl groups"/>
    <property type="evidence" value="ECO:0007669"/>
    <property type="project" value="InterPro"/>
</dbReference>
<keyword evidence="2" id="KW-0012">Acyltransferase</keyword>
<dbReference type="PANTHER" id="PTHR43877:SF2">
    <property type="entry name" value="AMINOALKYLPHOSPHONATE N-ACETYLTRANSFERASE-RELATED"/>
    <property type="match status" value="1"/>
</dbReference>
<keyword evidence="1 4" id="KW-0808">Transferase</keyword>
<proteinExistence type="predicted"/>
<dbReference type="RefSeq" id="WP_015708306.1">
    <property type="nucleotide sequence ID" value="NC_015578.1"/>
</dbReference>
<organism evidence="4 5">
    <name type="scientific">Treponema primitia (strain ATCC BAA-887 / DSM 12427 / ZAS-2)</name>
    <dbReference type="NCBI Taxonomy" id="545694"/>
    <lineage>
        <taxon>Bacteria</taxon>
        <taxon>Pseudomonadati</taxon>
        <taxon>Spirochaetota</taxon>
        <taxon>Spirochaetia</taxon>
        <taxon>Spirochaetales</taxon>
        <taxon>Treponemataceae</taxon>
        <taxon>Treponema</taxon>
    </lineage>
</organism>
<dbReference type="Proteomes" id="UP000009223">
    <property type="component" value="Chromosome"/>
</dbReference>
<keyword evidence="5" id="KW-1185">Reference proteome</keyword>
<evidence type="ECO:0000259" key="3">
    <source>
        <dbReference type="PROSITE" id="PS51186"/>
    </source>
</evidence>
<dbReference type="HOGENOM" id="CLU_013985_34_1_12"/>
<name>F5YLW5_TREPZ</name>
<sequence length="143" mass="15888">MNIRILTIEDYDAAYSLWKSSQGIGLRTLDDSETGIRKFLERNPHTCFAAEENGELVGTILGGNDGRRGYIYHVAVKASFRDQGIGKSLLEATEKALIQEGINKSALISMKTNVGGNRFLKACGYPIREDIVYRNKDLNSENT</sequence>
<dbReference type="InterPro" id="IPR016181">
    <property type="entry name" value="Acyl_CoA_acyltransferase"/>
</dbReference>
<dbReference type="CDD" id="cd04301">
    <property type="entry name" value="NAT_SF"/>
    <property type="match status" value="1"/>
</dbReference>
<evidence type="ECO:0000313" key="4">
    <source>
        <dbReference type="EMBL" id="AEF86962.1"/>
    </source>
</evidence>
<reference evidence="4 5" key="2">
    <citation type="journal article" date="2011" name="ISME J.">
        <title>RNA-seq reveals cooperative metabolic interactions between two termite-gut spirochete species in co-culture.</title>
        <authorList>
            <person name="Rosenthal A.Z."/>
            <person name="Matson E.G."/>
            <person name="Eldar A."/>
            <person name="Leadbetter J.R."/>
        </authorList>
    </citation>
    <scope>NUCLEOTIDE SEQUENCE [LARGE SCALE GENOMIC DNA]</scope>
    <source>
        <strain evidence="5">ATCC BAA-887 / DSM 12427 / ZAS-2</strain>
    </source>
</reference>
<dbReference type="InterPro" id="IPR050832">
    <property type="entry name" value="Bact_Acetyltransf"/>
</dbReference>
<dbReference type="EMBL" id="CP001843">
    <property type="protein sequence ID" value="AEF86962.1"/>
    <property type="molecule type" value="Genomic_DNA"/>
</dbReference>
<dbReference type="PANTHER" id="PTHR43877">
    <property type="entry name" value="AMINOALKYLPHOSPHONATE N-ACETYLTRANSFERASE-RELATED-RELATED"/>
    <property type="match status" value="1"/>
</dbReference>
<gene>
    <name evidence="4" type="ordered locus">TREPR_1830</name>
</gene>
<accession>F5YLW5</accession>
<dbReference type="PROSITE" id="PS51186">
    <property type="entry name" value="GNAT"/>
    <property type="match status" value="1"/>
</dbReference>
<dbReference type="Pfam" id="PF00583">
    <property type="entry name" value="Acetyltransf_1"/>
    <property type="match status" value="1"/>
</dbReference>
<dbReference type="Gene3D" id="3.40.630.30">
    <property type="match status" value="1"/>
</dbReference>
<protein>
    <submittedName>
        <fullName evidence="4">Acetyltransferase, GNAT family</fullName>
    </submittedName>
</protein>
<reference evidence="5" key="1">
    <citation type="submission" date="2009-12" db="EMBL/GenBank/DDBJ databases">
        <title>Complete sequence of Treponema primitia strain ZAS-2.</title>
        <authorList>
            <person name="Tetu S.G."/>
            <person name="Matson E."/>
            <person name="Ren Q."/>
            <person name="Seshadri R."/>
            <person name="Elbourne L."/>
            <person name="Hassan K.A."/>
            <person name="Durkin A."/>
            <person name="Radune D."/>
            <person name="Mohamoud Y."/>
            <person name="Shay R."/>
            <person name="Jin S."/>
            <person name="Zhang X."/>
            <person name="Lucey K."/>
            <person name="Ballor N.R."/>
            <person name="Ottesen E."/>
            <person name="Rosenthal R."/>
            <person name="Allen A."/>
            <person name="Leadbetter J.R."/>
            <person name="Paulsen I.T."/>
        </authorList>
    </citation>
    <scope>NUCLEOTIDE SEQUENCE [LARGE SCALE GENOMIC DNA]</scope>
    <source>
        <strain evidence="5">ATCC BAA-887 / DSM 12427 / ZAS-2</strain>
    </source>
</reference>
<dbReference type="KEGG" id="tpi:TREPR_1830"/>